<evidence type="ECO:0000313" key="2">
    <source>
        <dbReference type="EMBL" id="MDN4494479.1"/>
    </source>
</evidence>
<feature type="region of interest" description="Disordered" evidence="1">
    <location>
        <begin position="1"/>
        <end position="28"/>
    </location>
</feature>
<evidence type="ECO:0000256" key="1">
    <source>
        <dbReference type="SAM" id="MobiDB-lite"/>
    </source>
</evidence>
<keyword evidence="3" id="KW-1185">Reference proteome</keyword>
<organism evidence="2 3">
    <name type="scientific">Ureibacillus aquaedulcis</name>
    <dbReference type="NCBI Taxonomy" id="3058421"/>
    <lineage>
        <taxon>Bacteria</taxon>
        <taxon>Bacillati</taxon>
        <taxon>Bacillota</taxon>
        <taxon>Bacilli</taxon>
        <taxon>Bacillales</taxon>
        <taxon>Caryophanaceae</taxon>
        <taxon>Ureibacillus</taxon>
    </lineage>
</organism>
<feature type="compositionally biased region" description="Basic and acidic residues" evidence="1">
    <location>
        <begin position="1"/>
        <end position="15"/>
    </location>
</feature>
<dbReference type="RefSeq" id="WP_301138773.1">
    <property type="nucleotide sequence ID" value="NZ_JAUHTQ010000009.1"/>
</dbReference>
<gene>
    <name evidence="2" type="ORF">QYB95_13080</name>
</gene>
<evidence type="ECO:0000313" key="3">
    <source>
        <dbReference type="Proteomes" id="UP001172743"/>
    </source>
</evidence>
<name>A0ABT8GSZ1_9BACL</name>
<protein>
    <submittedName>
        <fullName evidence="2">Multidrug transporter</fullName>
    </submittedName>
</protein>
<reference evidence="2" key="1">
    <citation type="submission" date="2023-07" db="EMBL/GenBank/DDBJ databases">
        <title>Ureibacillus sp. isolated from freshwater well.</title>
        <authorList>
            <person name="Kirdat K."/>
            <person name="Bhatt A."/>
            <person name="Teware R."/>
            <person name="Bhavsar Y."/>
            <person name="Yadav A."/>
        </authorList>
    </citation>
    <scope>NUCLEOTIDE SEQUENCE</scope>
    <source>
        <strain evidence="2">BA0131</strain>
    </source>
</reference>
<dbReference type="EMBL" id="JAUHTQ010000009">
    <property type="protein sequence ID" value="MDN4494479.1"/>
    <property type="molecule type" value="Genomic_DNA"/>
</dbReference>
<comment type="caution">
    <text evidence="2">The sequence shown here is derived from an EMBL/GenBank/DDBJ whole genome shotgun (WGS) entry which is preliminary data.</text>
</comment>
<sequence>MDIEKNKPSVPHLDENLQSTHETNSEEVSLTIKETIAKNKEIIDKNRKILGKS</sequence>
<dbReference type="Proteomes" id="UP001172743">
    <property type="component" value="Unassembled WGS sequence"/>
</dbReference>
<proteinExistence type="predicted"/>
<feature type="compositionally biased region" description="Polar residues" evidence="1">
    <location>
        <begin position="16"/>
        <end position="28"/>
    </location>
</feature>
<accession>A0ABT8GSZ1</accession>